<feature type="transmembrane region" description="Helical" evidence="15">
    <location>
        <begin position="48"/>
        <end position="71"/>
    </location>
</feature>
<dbReference type="GO" id="GO:0042773">
    <property type="term" value="P:ATP synthesis coupled electron transport"/>
    <property type="evidence" value="ECO:0007669"/>
    <property type="project" value="TreeGrafter"/>
</dbReference>
<dbReference type="PROSITE" id="PS50999">
    <property type="entry name" value="COX2_TM"/>
    <property type="match status" value="1"/>
</dbReference>
<evidence type="ECO:0000256" key="5">
    <source>
        <dbReference type="ARBA" id="ARBA00022660"/>
    </source>
</evidence>
<evidence type="ECO:0000256" key="1">
    <source>
        <dbReference type="ARBA" id="ARBA00004651"/>
    </source>
</evidence>
<keyword evidence="7" id="KW-0732">Signal</keyword>
<evidence type="ECO:0000256" key="11">
    <source>
        <dbReference type="ARBA" id="ARBA00023136"/>
    </source>
</evidence>
<feature type="domain" description="Cytochrome oxidase subunit II copper A binding" evidence="16">
    <location>
        <begin position="127"/>
        <end position="239"/>
    </location>
</feature>
<keyword evidence="9 15" id="KW-1133">Transmembrane helix</keyword>
<dbReference type="SUPFAM" id="SSF49503">
    <property type="entry name" value="Cupredoxins"/>
    <property type="match status" value="1"/>
</dbReference>
<accession>A0A142BDQ0</accession>
<dbReference type="KEGG" id="emp:EZMO1_2830"/>
<dbReference type="InterPro" id="IPR011759">
    <property type="entry name" value="Cyt_c_oxidase_su2_TM_dom"/>
</dbReference>
<dbReference type="Pfam" id="PF06481">
    <property type="entry name" value="COX_ARM"/>
    <property type="match status" value="1"/>
</dbReference>
<dbReference type="SUPFAM" id="SSF81464">
    <property type="entry name" value="Cytochrome c oxidase subunit II-like, transmembrane region"/>
    <property type="match status" value="1"/>
</dbReference>
<evidence type="ECO:0000256" key="8">
    <source>
        <dbReference type="ARBA" id="ARBA00022982"/>
    </source>
</evidence>
<dbReference type="Gene3D" id="2.60.40.420">
    <property type="entry name" value="Cupredoxins - blue copper proteins"/>
    <property type="match status" value="1"/>
</dbReference>
<keyword evidence="6 15" id="KW-0812">Transmembrane</keyword>
<dbReference type="InterPro" id="IPR034227">
    <property type="entry name" value="CuRO_UO_II"/>
</dbReference>
<keyword evidence="13" id="KW-0449">Lipoprotein</keyword>
<keyword evidence="3 14" id="KW-0813">Transport</keyword>
<evidence type="ECO:0000256" key="3">
    <source>
        <dbReference type="ARBA" id="ARBA00022448"/>
    </source>
</evidence>
<sequence>MIRPHLPRFLTTGLTIAFVVYVLTGCSFESSPILHPKGPVTETERDLMLLATGIMAFTLIPVYLLTFWCCWRYRADKNGCYRPDWHKSWQVELFIWTGPVVIVAILGYLVYVYTYRLDPYKALDNQQNTFKVQAVALNWKWLFIYPEQNVATVNELVFPSHRTLSLEITSDTVMTSFMIPALGGQIYAMAGMTTHLNLQSYKSGRFTGRNTQFSGRGFAGMVFDVQALSRHDFERWLETVRRADNTLDSQQYLNLTQPDTHHPVEYFSAVTPDLFDKIIARYDEKADEKSSALPKPEPYNVE</sequence>
<dbReference type="GO" id="GO:0004129">
    <property type="term" value="F:cytochrome-c oxidase activity"/>
    <property type="evidence" value="ECO:0007669"/>
    <property type="project" value="UniProtKB-UniRule"/>
</dbReference>
<evidence type="ECO:0000256" key="6">
    <source>
        <dbReference type="ARBA" id="ARBA00022692"/>
    </source>
</evidence>
<evidence type="ECO:0000256" key="9">
    <source>
        <dbReference type="ARBA" id="ARBA00022989"/>
    </source>
</evidence>
<dbReference type="Pfam" id="PF00116">
    <property type="entry name" value="COX2"/>
    <property type="match status" value="1"/>
</dbReference>
<dbReference type="CDD" id="cd04212">
    <property type="entry name" value="CuRO_UO_II"/>
    <property type="match status" value="1"/>
</dbReference>
<dbReference type="InterPro" id="IPR002429">
    <property type="entry name" value="CcO_II-like_C"/>
</dbReference>
<name>A0A142BDQ0_9GAMM</name>
<dbReference type="PROSITE" id="PS50857">
    <property type="entry name" value="COX2_CUA"/>
    <property type="match status" value="1"/>
</dbReference>
<evidence type="ECO:0000256" key="15">
    <source>
        <dbReference type="SAM" id="Phobius"/>
    </source>
</evidence>
<keyword evidence="4 14" id="KW-1003">Cell membrane</keyword>
<evidence type="ECO:0000259" key="16">
    <source>
        <dbReference type="PROSITE" id="PS50857"/>
    </source>
</evidence>
<evidence type="ECO:0000256" key="7">
    <source>
        <dbReference type="ARBA" id="ARBA00022729"/>
    </source>
</evidence>
<gene>
    <name evidence="18" type="primary">cyoA</name>
    <name evidence="18" type="ORF">EZMO1_2830</name>
</gene>
<reference evidence="18 19" key="1">
    <citation type="journal article" date="2016" name="Front. Microbiol.">
        <title>Genomic Insight into the Host-Endosymbiont Relationship of Endozoicomonas montiporae CL-33(T) with its Coral Host.</title>
        <authorList>
            <person name="Ding J.-Y."/>
            <person name="Shiu J.-H."/>
            <person name="Chen W.-M."/>
            <person name="Chiang Y.-R."/>
            <person name="Tang S.-L."/>
        </authorList>
    </citation>
    <scope>NUCLEOTIDE SEQUENCE [LARGE SCALE GENOMIC DNA]</scope>
    <source>
        <strain evidence="18 19">CL-33</strain>
    </source>
</reference>
<dbReference type="InterPro" id="IPR010514">
    <property type="entry name" value="COX_ARM"/>
</dbReference>
<comment type="similarity">
    <text evidence="2 14">Belongs to the cytochrome c oxidase subunit 2 family.</text>
</comment>
<dbReference type="STRING" id="570277.EZMO1_2830"/>
<keyword evidence="11 14" id="KW-0472">Membrane</keyword>
<dbReference type="InterPro" id="IPR006333">
    <property type="entry name" value="Cyt_o_ubiquinol_oxidase_su2"/>
</dbReference>
<evidence type="ECO:0000256" key="4">
    <source>
        <dbReference type="ARBA" id="ARBA00022475"/>
    </source>
</evidence>
<dbReference type="OrthoDB" id="9783445at2"/>
<comment type="subcellular location">
    <subcellularLocation>
        <location evidence="1">Cell membrane</location>
        <topology evidence="1">Multi-pass membrane protein</topology>
    </subcellularLocation>
</comment>
<organism evidence="18 19">
    <name type="scientific">Endozoicomonas montiporae CL-33</name>
    <dbReference type="NCBI Taxonomy" id="570277"/>
    <lineage>
        <taxon>Bacteria</taxon>
        <taxon>Pseudomonadati</taxon>
        <taxon>Pseudomonadota</taxon>
        <taxon>Gammaproteobacteria</taxon>
        <taxon>Oceanospirillales</taxon>
        <taxon>Endozoicomonadaceae</taxon>
        <taxon>Endozoicomonas</taxon>
    </lineage>
</organism>
<evidence type="ECO:0000259" key="17">
    <source>
        <dbReference type="PROSITE" id="PS50999"/>
    </source>
</evidence>
<dbReference type="Proteomes" id="UP000071065">
    <property type="component" value="Chromosome"/>
</dbReference>
<dbReference type="PROSITE" id="PS51257">
    <property type="entry name" value="PROKAR_LIPOPROTEIN"/>
    <property type="match status" value="1"/>
</dbReference>
<dbReference type="AlphaFoldDB" id="A0A142BDQ0"/>
<keyword evidence="12" id="KW-0564">Palmitate</keyword>
<keyword evidence="5 14" id="KW-0679">Respiratory chain</keyword>
<feature type="transmembrane region" description="Helical" evidence="15">
    <location>
        <begin position="91"/>
        <end position="113"/>
    </location>
</feature>
<evidence type="ECO:0000313" key="19">
    <source>
        <dbReference type="Proteomes" id="UP000071065"/>
    </source>
</evidence>
<dbReference type="Gene3D" id="1.10.287.90">
    <property type="match status" value="1"/>
</dbReference>
<protein>
    <recommendedName>
        <fullName evidence="14">Ubiquinol oxidase subunit 2</fullName>
    </recommendedName>
</protein>
<keyword evidence="8 14" id="KW-0249">Electron transport</keyword>
<keyword evidence="10 14" id="KW-0560">Oxidoreductase</keyword>
<dbReference type="InterPro" id="IPR045187">
    <property type="entry name" value="CcO_II"/>
</dbReference>
<dbReference type="PIRSF" id="PIRSF000292">
    <property type="entry name" value="Ubi_od_II"/>
    <property type="match status" value="1"/>
</dbReference>
<dbReference type="PANTHER" id="PTHR22888">
    <property type="entry name" value="CYTOCHROME C OXIDASE, SUBUNIT II"/>
    <property type="match status" value="1"/>
</dbReference>
<proteinExistence type="inferred from homology"/>
<dbReference type="GO" id="GO:0009486">
    <property type="term" value="F:cytochrome bo3 ubiquinol oxidase activity"/>
    <property type="evidence" value="ECO:0007669"/>
    <property type="project" value="InterPro"/>
</dbReference>
<dbReference type="InterPro" id="IPR036257">
    <property type="entry name" value="Cyt_c_oxidase_su2_TM_sf"/>
</dbReference>
<dbReference type="InterPro" id="IPR008972">
    <property type="entry name" value="Cupredoxin"/>
</dbReference>
<dbReference type="PANTHER" id="PTHR22888:SF18">
    <property type="entry name" value="CYTOCHROME BO(3) UBIQUINOL OXIDASE SUBUNIT 2"/>
    <property type="match status" value="1"/>
</dbReference>
<evidence type="ECO:0000256" key="12">
    <source>
        <dbReference type="ARBA" id="ARBA00023139"/>
    </source>
</evidence>
<dbReference type="RefSeq" id="WP_082211558.1">
    <property type="nucleotide sequence ID" value="NZ_CP013251.1"/>
</dbReference>
<evidence type="ECO:0000313" key="18">
    <source>
        <dbReference type="EMBL" id="AMO56876.1"/>
    </source>
</evidence>
<evidence type="ECO:0000256" key="2">
    <source>
        <dbReference type="ARBA" id="ARBA00007866"/>
    </source>
</evidence>
<evidence type="ECO:0000256" key="10">
    <source>
        <dbReference type="ARBA" id="ARBA00023002"/>
    </source>
</evidence>
<dbReference type="GO" id="GO:0005886">
    <property type="term" value="C:plasma membrane"/>
    <property type="evidence" value="ECO:0007669"/>
    <property type="project" value="UniProtKB-SubCell"/>
</dbReference>
<feature type="domain" description="Cytochrome oxidase subunit II transmembrane region profile" evidence="17">
    <location>
        <begin position="25"/>
        <end position="121"/>
    </location>
</feature>
<evidence type="ECO:0000256" key="13">
    <source>
        <dbReference type="ARBA" id="ARBA00023288"/>
    </source>
</evidence>
<dbReference type="GO" id="GO:0016682">
    <property type="term" value="F:oxidoreductase activity, acting on diphenols and related substances as donors, oxygen as acceptor"/>
    <property type="evidence" value="ECO:0007669"/>
    <property type="project" value="InterPro"/>
</dbReference>
<dbReference type="EMBL" id="CP013251">
    <property type="protein sequence ID" value="AMO56876.1"/>
    <property type="molecule type" value="Genomic_DNA"/>
</dbReference>
<dbReference type="PATRIC" id="fig|570277.3.peg.3059"/>
<evidence type="ECO:0000256" key="14">
    <source>
        <dbReference type="PIRNR" id="PIRNR000292"/>
    </source>
</evidence>
<dbReference type="GO" id="GO:0005507">
    <property type="term" value="F:copper ion binding"/>
    <property type="evidence" value="ECO:0007669"/>
    <property type="project" value="InterPro"/>
</dbReference>